<proteinExistence type="predicted"/>
<dbReference type="AlphaFoldDB" id="A0A563EZL8"/>
<gene>
    <name evidence="2" type="ORF">FKR81_07420</name>
</gene>
<keyword evidence="1" id="KW-0472">Membrane</keyword>
<evidence type="ECO:0000313" key="2">
    <source>
        <dbReference type="EMBL" id="TWP52931.1"/>
    </source>
</evidence>
<keyword evidence="1" id="KW-0812">Transmembrane</keyword>
<evidence type="ECO:0000256" key="1">
    <source>
        <dbReference type="SAM" id="Phobius"/>
    </source>
</evidence>
<feature type="transmembrane region" description="Helical" evidence="1">
    <location>
        <begin position="80"/>
        <end position="97"/>
    </location>
</feature>
<dbReference type="RefSeq" id="WP_146350184.1">
    <property type="nucleotide sequence ID" value="NZ_VOBR01000004.1"/>
</dbReference>
<dbReference type="OrthoDB" id="3693152at2"/>
<feature type="transmembrane region" description="Helical" evidence="1">
    <location>
        <begin position="109"/>
        <end position="140"/>
    </location>
</feature>
<evidence type="ECO:0000313" key="3">
    <source>
        <dbReference type="Proteomes" id="UP000316639"/>
    </source>
</evidence>
<sequence length="224" mass="23977">MTEFLVTSLVYGVVGLVLLMALWPVPSTGRRLLEKWKVAEPSPEQVAEGVRYLKRRRLLYPWLYVAAGFMTGKFQGSLDGIVITVLIGTLLAELIALRPPRDPLRQATLVPRSLFVIASPVVAATYLAGVITSVVLVLLWRGTVELVAVLVSALVVAVVTWAAVVRPASGDPDVDSALRTRSIHVSMGLGISVALGLAGGFAALAGILFWVAMANTPPREREIA</sequence>
<keyword evidence="3" id="KW-1185">Reference proteome</keyword>
<keyword evidence="1" id="KW-1133">Transmembrane helix</keyword>
<dbReference type="Proteomes" id="UP000316639">
    <property type="component" value="Unassembled WGS sequence"/>
</dbReference>
<feature type="transmembrane region" description="Helical" evidence="1">
    <location>
        <begin position="185"/>
        <end position="212"/>
    </location>
</feature>
<protein>
    <submittedName>
        <fullName evidence="2">Uncharacterized protein</fullName>
    </submittedName>
</protein>
<organism evidence="2 3">
    <name type="scientific">Lentzea tibetensis</name>
    <dbReference type="NCBI Taxonomy" id="2591470"/>
    <lineage>
        <taxon>Bacteria</taxon>
        <taxon>Bacillati</taxon>
        <taxon>Actinomycetota</taxon>
        <taxon>Actinomycetes</taxon>
        <taxon>Pseudonocardiales</taxon>
        <taxon>Pseudonocardiaceae</taxon>
        <taxon>Lentzea</taxon>
    </lineage>
</organism>
<accession>A0A563EZL8</accession>
<comment type="caution">
    <text evidence="2">The sequence shown here is derived from an EMBL/GenBank/DDBJ whole genome shotgun (WGS) entry which is preliminary data.</text>
</comment>
<name>A0A563EZL8_9PSEU</name>
<reference evidence="2 3" key="1">
    <citation type="submission" date="2019-07" db="EMBL/GenBank/DDBJ databases">
        <title>Lentzea xizangensis sp. nov., isolated from Qinghai-Tibetan Plateau Soils.</title>
        <authorList>
            <person name="Huang J."/>
        </authorList>
    </citation>
    <scope>NUCLEOTIDE SEQUENCE [LARGE SCALE GENOMIC DNA]</scope>
    <source>
        <strain evidence="2 3">FXJ1.1311</strain>
    </source>
</reference>
<dbReference type="EMBL" id="VOBR01000004">
    <property type="protein sequence ID" value="TWP52931.1"/>
    <property type="molecule type" value="Genomic_DNA"/>
</dbReference>
<feature type="transmembrane region" description="Helical" evidence="1">
    <location>
        <begin position="146"/>
        <end position="164"/>
    </location>
</feature>
<feature type="transmembrane region" description="Helical" evidence="1">
    <location>
        <begin position="6"/>
        <end position="25"/>
    </location>
</feature>